<dbReference type="EMBL" id="ACJM01000022">
    <property type="protein sequence ID" value="EEG76216.1"/>
    <property type="molecule type" value="Genomic_DNA"/>
</dbReference>
<dbReference type="AlphaFoldDB" id="C0GKA1"/>
<dbReference type="InterPro" id="IPR050570">
    <property type="entry name" value="Cell_wall_metabolism_enzyme"/>
</dbReference>
<dbReference type="InterPro" id="IPR011055">
    <property type="entry name" value="Dup_hybrid_motif"/>
</dbReference>
<evidence type="ECO:0000313" key="4">
    <source>
        <dbReference type="EMBL" id="EEG76216.1"/>
    </source>
</evidence>
<keyword evidence="2" id="KW-0472">Membrane</keyword>
<organism evidence="4 5">
    <name type="scientific">Dethiobacter alkaliphilus AHT 1</name>
    <dbReference type="NCBI Taxonomy" id="555088"/>
    <lineage>
        <taxon>Bacteria</taxon>
        <taxon>Bacillati</taxon>
        <taxon>Bacillota</taxon>
        <taxon>Dethiobacteria</taxon>
        <taxon>Dethiobacterales</taxon>
        <taxon>Dethiobacteraceae</taxon>
        <taxon>Dethiobacter</taxon>
    </lineage>
</organism>
<keyword evidence="1" id="KW-0175">Coiled coil</keyword>
<keyword evidence="5" id="KW-1185">Reference proteome</keyword>
<reference evidence="4 5" key="1">
    <citation type="submission" date="2009-02" db="EMBL/GenBank/DDBJ databases">
        <title>Sequencing of the draft genome and assembly of Dethiobacter alkaliphilus AHT 1.</title>
        <authorList>
            <consortium name="US DOE Joint Genome Institute (JGI-PGF)"/>
            <person name="Lucas S."/>
            <person name="Copeland A."/>
            <person name="Lapidus A."/>
            <person name="Glavina del Rio T."/>
            <person name="Dalin E."/>
            <person name="Tice H."/>
            <person name="Bruce D."/>
            <person name="Goodwin L."/>
            <person name="Pitluck S."/>
            <person name="Larimer F."/>
            <person name="Land M.L."/>
            <person name="Hauser L."/>
            <person name="Muyzer G."/>
        </authorList>
    </citation>
    <scope>NUCLEOTIDE SEQUENCE [LARGE SCALE GENOMIC DNA]</scope>
    <source>
        <strain evidence="4 5">AHT 1</strain>
    </source>
</reference>
<dbReference type="Proteomes" id="UP000006443">
    <property type="component" value="Unassembled WGS sequence"/>
</dbReference>
<evidence type="ECO:0000256" key="2">
    <source>
        <dbReference type="SAM" id="Phobius"/>
    </source>
</evidence>
<evidence type="ECO:0000256" key="1">
    <source>
        <dbReference type="SAM" id="Coils"/>
    </source>
</evidence>
<evidence type="ECO:0000259" key="3">
    <source>
        <dbReference type="Pfam" id="PF01551"/>
    </source>
</evidence>
<keyword evidence="2" id="KW-1133">Transmembrane helix</keyword>
<keyword evidence="2" id="KW-0812">Transmembrane</keyword>
<feature type="coiled-coil region" evidence="1">
    <location>
        <begin position="59"/>
        <end position="93"/>
    </location>
</feature>
<accession>C0GKA1</accession>
<proteinExistence type="predicted"/>
<dbReference type="InterPro" id="IPR016047">
    <property type="entry name" value="M23ase_b-sheet_dom"/>
</dbReference>
<protein>
    <submittedName>
        <fullName evidence="4">Peptidase M23</fullName>
    </submittedName>
</protein>
<feature type="transmembrane region" description="Helical" evidence="2">
    <location>
        <begin position="28"/>
        <end position="49"/>
    </location>
</feature>
<dbReference type="eggNOG" id="COG0739">
    <property type="taxonomic scope" value="Bacteria"/>
</dbReference>
<dbReference type="STRING" id="555088.DealDRAFT_2910"/>
<dbReference type="FunFam" id="2.70.70.10:FF:000006">
    <property type="entry name" value="M23 family peptidase"/>
    <property type="match status" value="1"/>
</dbReference>
<dbReference type="PANTHER" id="PTHR21666:SF270">
    <property type="entry name" value="MUREIN HYDROLASE ACTIVATOR ENVC"/>
    <property type="match status" value="1"/>
</dbReference>
<dbReference type="GO" id="GO:0004222">
    <property type="term" value="F:metalloendopeptidase activity"/>
    <property type="evidence" value="ECO:0007669"/>
    <property type="project" value="TreeGrafter"/>
</dbReference>
<comment type="caution">
    <text evidence="4">The sequence shown here is derived from an EMBL/GenBank/DDBJ whole genome shotgun (WGS) entry which is preliminary data.</text>
</comment>
<evidence type="ECO:0000313" key="5">
    <source>
        <dbReference type="Proteomes" id="UP000006443"/>
    </source>
</evidence>
<sequence>MKNRTFTIMIVSKGRNAPINFNISGKSVYLAMAATILILLAIGTTLHTNRKLGEVAAKMPLVTEENIQLQAELDEMEDKLVNLIGQMEELEELSEDVRGFVSEIMPSAASLEENSAPPAVADDAEQTLGYLKERIPVKSQEMELLLEDVATVREKLEVTPNIMPTQGRITSPFGWRSSPFTGRNTFHSGIDIGGGNFGKPVLAAAAGRVVRARFQGGYGNLVIIDHGTYSTHYAHLRSFEVQAGDRVEKGQIIGQVGNTGYSTGPHLHFEIHKNGSPIDPLKMIETEAPRL</sequence>
<dbReference type="Gene3D" id="2.70.70.10">
    <property type="entry name" value="Glucose Permease (Domain IIA)"/>
    <property type="match status" value="1"/>
</dbReference>
<dbReference type="OrthoDB" id="9809488at2"/>
<dbReference type="RefSeq" id="WP_008518773.1">
    <property type="nucleotide sequence ID" value="NZ_ACJM01000022.1"/>
</dbReference>
<gene>
    <name evidence="4" type="ORF">DealDRAFT_2910</name>
</gene>
<dbReference type="SUPFAM" id="SSF51261">
    <property type="entry name" value="Duplicated hybrid motif"/>
    <property type="match status" value="1"/>
</dbReference>
<name>C0GKA1_DETAL</name>
<dbReference type="CDD" id="cd12797">
    <property type="entry name" value="M23_peptidase"/>
    <property type="match status" value="1"/>
</dbReference>
<feature type="domain" description="M23ase beta-sheet core" evidence="3">
    <location>
        <begin position="186"/>
        <end position="280"/>
    </location>
</feature>
<dbReference type="PANTHER" id="PTHR21666">
    <property type="entry name" value="PEPTIDASE-RELATED"/>
    <property type="match status" value="1"/>
</dbReference>
<dbReference type="Pfam" id="PF01551">
    <property type="entry name" value="Peptidase_M23"/>
    <property type="match status" value="1"/>
</dbReference>